<dbReference type="SUPFAM" id="SSF50978">
    <property type="entry name" value="WD40 repeat-like"/>
    <property type="match status" value="1"/>
</dbReference>
<accession>A0AA35TKU6</accession>
<reference evidence="1" key="1">
    <citation type="submission" date="2023-03" db="EMBL/GenBank/DDBJ databases">
        <authorList>
            <person name="Steffen K."/>
            <person name="Cardenas P."/>
        </authorList>
    </citation>
    <scope>NUCLEOTIDE SEQUENCE</scope>
</reference>
<proteinExistence type="predicted"/>
<evidence type="ECO:0000313" key="1">
    <source>
        <dbReference type="EMBL" id="CAI8049426.1"/>
    </source>
</evidence>
<dbReference type="Proteomes" id="UP001174909">
    <property type="component" value="Unassembled WGS sequence"/>
</dbReference>
<dbReference type="EMBL" id="CASHTH010003789">
    <property type="protein sequence ID" value="CAI8049426.1"/>
    <property type="molecule type" value="Genomic_DNA"/>
</dbReference>
<name>A0AA35TKU6_GEOBA</name>
<organism evidence="1 2">
    <name type="scientific">Geodia barretti</name>
    <name type="common">Barrett's horny sponge</name>
    <dbReference type="NCBI Taxonomy" id="519541"/>
    <lineage>
        <taxon>Eukaryota</taxon>
        <taxon>Metazoa</taxon>
        <taxon>Porifera</taxon>
        <taxon>Demospongiae</taxon>
        <taxon>Heteroscleromorpha</taxon>
        <taxon>Tetractinellida</taxon>
        <taxon>Astrophorina</taxon>
        <taxon>Geodiidae</taxon>
        <taxon>Geodia</taxon>
    </lineage>
</organism>
<dbReference type="AlphaFoldDB" id="A0AA35TKU6"/>
<keyword evidence="2" id="KW-1185">Reference proteome</keyword>
<sequence length="119" mass="12437">MEAEHLLTVPVCSDSVACTASAVGLSGPEPVVATATSDGRLQIHYPFRKARGESSWSAAQHTGLVELLAFSPSSSPLQLASVSRDLLVLWRLEGAFPLSPGDGPPCQPVALAPLWGSRC</sequence>
<evidence type="ECO:0000313" key="2">
    <source>
        <dbReference type="Proteomes" id="UP001174909"/>
    </source>
</evidence>
<comment type="caution">
    <text evidence="1">The sequence shown here is derived from an EMBL/GenBank/DDBJ whole genome shotgun (WGS) entry which is preliminary data.</text>
</comment>
<dbReference type="InterPro" id="IPR036322">
    <property type="entry name" value="WD40_repeat_dom_sf"/>
</dbReference>
<gene>
    <name evidence="1" type="ORF">GBAR_LOCUS27210</name>
</gene>
<protein>
    <submittedName>
        <fullName evidence="1">Uncharacterized protein</fullName>
    </submittedName>
</protein>